<dbReference type="Gene3D" id="3.30.40.10">
    <property type="entry name" value="Zinc/RING finger domain, C3HC4 (zinc finger)"/>
    <property type="match status" value="1"/>
</dbReference>
<feature type="compositionally biased region" description="Low complexity" evidence="1">
    <location>
        <begin position="126"/>
        <end position="140"/>
    </location>
</feature>
<evidence type="ECO:0000256" key="1">
    <source>
        <dbReference type="SAM" id="MobiDB-lite"/>
    </source>
</evidence>
<feature type="region of interest" description="Disordered" evidence="1">
    <location>
        <begin position="88"/>
        <end position="164"/>
    </location>
</feature>
<dbReference type="InterPro" id="IPR013083">
    <property type="entry name" value="Znf_RING/FYVE/PHD"/>
</dbReference>
<evidence type="ECO:0000313" key="3">
    <source>
        <dbReference type="WBParaSite" id="PSAMB.scaffold2512size22819.g18210.t1"/>
    </source>
</evidence>
<evidence type="ECO:0000313" key="2">
    <source>
        <dbReference type="Proteomes" id="UP000887566"/>
    </source>
</evidence>
<accession>A0A914VUT5</accession>
<feature type="compositionally biased region" description="Pro residues" evidence="1">
    <location>
        <begin position="141"/>
        <end position="159"/>
    </location>
</feature>
<feature type="compositionally biased region" description="Pro residues" evidence="1">
    <location>
        <begin position="88"/>
        <end position="110"/>
    </location>
</feature>
<organism evidence="2 3">
    <name type="scientific">Plectus sambesii</name>
    <dbReference type="NCBI Taxonomy" id="2011161"/>
    <lineage>
        <taxon>Eukaryota</taxon>
        <taxon>Metazoa</taxon>
        <taxon>Ecdysozoa</taxon>
        <taxon>Nematoda</taxon>
        <taxon>Chromadorea</taxon>
        <taxon>Plectida</taxon>
        <taxon>Plectina</taxon>
        <taxon>Plectoidea</taxon>
        <taxon>Plectidae</taxon>
        <taxon>Plectus</taxon>
    </lineage>
</organism>
<keyword evidence="2" id="KW-1185">Reference proteome</keyword>
<dbReference type="Proteomes" id="UP000887566">
    <property type="component" value="Unplaced"/>
</dbReference>
<dbReference type="AlphaFoldDB" id="A0A914VUT5"/>
<name>A0A914VUT5_9BILA</name>
<dbReference type="WBParaSite" id="PSAMB.scaffold2512size22819.g18210.t1">
    <property type="protein sequence ID" value="PSAMB.scaffold2512size22819.g18210.t1"/>
    <property type="gene ID" value="PSAMB.scaffold2512size22819.g18210"/>
</dbReference>
<reference evidence="3" key="1">
    <citation type="submission" date="2022-11" db="UniProtKB">
        <authorList>
            <consortium name="WormBaseParasite"/>
        </authorList>
    </citation>
    <scope>IDENTIFICATION</scope>
</reference>
<protein>
    <submittedName>
        <fullName evidence="3">RING-type domain-containing protein</fullName>
    </submittedName>
</protein>
<proteinExistence type="predicted"/>
<sequence>MNPDVFVVHGSNPPVKLSQSSLNPTVLHHVFKLEKQSILLLDSGNNLLDWNEELNAYPNLDTSLMPLQIVGTEIASAPGPFSSGYFQPPPTPGGFPPPPATFGGFPPPPATLGGFRPPLPPPPSYAIPGLAAGPGNNPFAAVPPPGPPVGRRPRPPTPIVTPDRPLKKTLRVMCTTRLLNGKPNKAASEMVHVDITEEDCSVSRINTSIQSKKEAYAVLVLCNVHGIPYPDDDTTNKPDFWGFKRGTAANALKFFALPPPSTEDPLDIDLNGDPLPKRARLSQGDLSLIGDVVQRKLSEDIRRPLREALACVKCRNVAYQPIVCTVTCKSVVGCKGCVLNWIQEQEDRGRPAACLKCNSVWPKDDAVDDYIGILELNGFDIVIDKLDYA</sequence>